<gene>
    <name evidence="3" type="ORF">BT63DRAFT_471365</name>
</gene>
<name>A0A6A6U998_9PEZI</name>
<proteinExistence type="inferred from homology"/>
<dbReference type="EMBL" id="MU004236">
    <property type="protein sequence ID" value="KAF2668186.1"/>
    <property type="molecule type" value="Genomic_DNA"/>
</dbReference>
<protein>
    <submittedName>
        <fullName evidence="3">Uncharacterized protein</fullName>
    </submittedName>
</protein>
<dbReference type="GO" id="GO:0043386">
    <property type="term" value="P:mycotoxin biosynthetic process"/>
    <property type="evidence" value="ECO:0007669"/>
    <property type="project" value="InterPro"/>
</dbReference>
<dbReference type="Pfam" id="PF11807">
    <property type="entry name" value="UstYa"/>
    <property type="match status" value="2"/>
</dbReference>
<comment type="similarity">
    <text evidence="1">Belongs to the ustYa family.</text>
</comment>
<organism evidence="3 4">
    <name type="scientific">Microthyrium microscopicum</name>
    <dbReference type="NCBI Taxonomy" id="703497"/>
    <lineage>
        <taxon>Eukaryota</taxon>
        <taxon>Fungi</taxon>
        <taxon>Dikarya</taxon>
        <taxon>Ascomycota</taxon>
        <taxon>Pezizomycotina</taxon>
        <taxon>Dothideomycetes</taxon>
        <taxon>Dothideomycetes incertae sedis</taxon>
        <taxon>Microthyriales</taxon>
        <taxon>Microthyriaceae</taxon>
        <taxon>Microthyrium</taxon>
    </lineage>
</organism>
<dbReference type="OrthoDB" id="3687641at2759"/>
<sequence>MDYHVLNISYHGEETLHASSSQANLLQDDIDIGQNICKAEQRKRVLLAVIYTTFAASLIGNVIFIFGFTIHHDLDRVCSRYTEQYDSPIFQDIGVSYNTVPFNGSFSKPTIYRQLAGSGYDVDKAWIALGVDLRPVSIPAKEGPKFGLHKGQVKLEQSAGGGFVGYVEAMHHMHCLLMCTADTSIFGQYWVKDVGAWVDFNTKHKCKNYEDVRKWAEERQTGLTFKVKSQPGDIVLSEIP</sequence>
<keyword evidence="2" id="KW-1133">Transmembrane helix</keyword>
<reference evidence="3" key="1">
    <citation type="journal article" date="2020" name="Stud. Mycol.">
        <title>101 Dothideomycetes genomes: a test case for predicting lifestyles and emergence of pathogens.</title>
        <authorList>
            <person name="Haridas S."/>
            <person name="Albert R."/>
            <person name="Binder M."/>
            <person name="Bloem J."/>
            <person name="Labutti K."/>
            <person name="Salamov A."/>
            <person name="Andreopoulos B."/>
            <person name="Baker S."/>
            <person name="Barry K."/>
            <person name="Bills G."/>
            <person name="Bluhm B."/>
            <person name="Cannon C."/>
            <person name="Castanera R."/>
            <person name="Culley D."/>
            <person name="Daum C."/>
            <person name="Ezra D."/>
            <person name="Gonzalez J."/>
            <person name="Henrissat B."/>
            <person name="Kuo A."/>
            <person name="Liang C."/>
            <person name="Lipzen A."/>
            <person name="Lutzoni F."/>
            <person name="Magnuson J."/>
            <person name="Mondo S."/>
            <person name="Nolan M."/>
            <person name="Ohm R."/>
            <person name="Pangilinan J."/>
            <person name="Park H.-J."/>
            <person name="Ramirez L."/>
            <person name="Alfaro M."/>
            <person name="Sun H."/>
            <person name="Tritt A."/>
            <person name="Yoshinaga Y."/>
            <person name="Zwiers L.-H."/>
            <person name="Turgeon B."/>
            <person name="Goodwin S."/>
            <person name="Spatafora J."/>
            <person name="Crous P."/>
            <person name="Grigoriev I."/>
        </authorList>
    </citation>
    <scope>NUCLEOTIDE SEQUENCE</scope>
    <source>
        <strain evidence="3">CBS 115976</strain>
    </source>
</reference>
<dbReference type="Proteomes" id="UP000799302">
    <property type="component" value="Unassembled WGS sequence"/>
</dbReference>
<accession>A0A6A6U998</accession>
<keyword evidence="2" id="KW-0472">Membrane</keyword>
<keyword evidence="2" id="KW-0812">Transmembrane</keyword>
<dbReference type="PANTHER" id="PTHR33365:SF13">
    <property type="entry name" value="TAT PATHWAY SIGNAL SEQUENCE"/>
    <property type="match status" value="1"/>
</dbReference>
<evidence type="ECO:0000313" key="4">
    <source>
        <dbReference type="Proteomes" id="UP000799302"/>
    </source>
</evidence>
<evidence type="ECO:0000313" key="3">
    <source>
        <dbReference type="EMBL" id="KAF2668186.1"/>
    </source>
</evidence>
<dbReference type="AlphaFoldDB" id="A0A6A6U998"/>
<evidence type="ECO:0000256" key="2">
    <source>
        <dbReference type="SAM" id="Phobius"/>
    </source>
</evidence>
<keyword evidence="4" id="KW-1185">Reference proteome</keyword>
<dbReference type="PANTHER" id="PTHR33365">
    <property type="entry name" value="YALI0B05434P"/>
    <property type="match status" value="1"/>
</dbReference>
<feature type="transmembrane region" description="Helical" evidence="2">
    <location>
        <begin position="45"/>
        <end position="70"/>
    </location>
</feature>
<dbReference type="InterPro" id="IPR021765">
    <property type="entry name" value="UstYa-like"/>
</dbReference>
<evidence type="ECO:0000256" key="1">
    <source>
        <dbReference type="ARBA" id="ARBA00035112"/>
    </source>
</evidence>